<keyword evidence="8 9" id="KW-0472">Membrane</keyword>
<keyword evidence="4 9" id="KW-1003">Cell membrane</keyword>
<dbReference type="RefSeq" id="WP_303539654.1">
    <property type="nucleotide sequence ID" value="NZ_JAUOTP010000001.1"/>
</dbReference>
<evidence type="ECO:0000256" key="2">
    <source>
        <dbReference type="ARBA" id="ARBA00004953"/>
    </source>
</evidence>
<evidence type="ECO:0000313" key="11">
    <source>
        <dbReference type="Proteomes" id="UP001169764"/>
    </source>
</evidence>
<comment type="caution">
    <text evidence="10">The sequence shown here is derived from an EMBL/GenBank/DDBJ whole genome shotgun (WGS) entry which is preliminary data.</text>
</comment>
<dbReference type="Proteomes" id="UP001169764">
    <property type="component" value="Unassembled WGS sequence"/>
</dbReference>
<feature type="transmembrane region" description="Helical" evidence="9">
    <location>
        <begin position="83"/>
        <end position="100"/>
    </location>
</feature>
<proteinExistence type="inferred from homology"/>
<dbReference type="PANTHER" id="PTHR34308:SF1">
    <property type="entry name" value="COBALAMIN BIOSYNTHESIS PROTEIN CBIB"/>
    <property type="match status" value="1"/>
</dbReference>
<dbReference type="NCBIfam" id="TIGR00380">
    <property type="entry name" value="cobal_cbiB"/>
    <property type="match status" value="1"/>
</dbReference>
<keyword evidence="6 9" id="KW-0812">Transmembrane</keyword>
<evidence type="ECO:0000256" key="9">
    <source>
        <dbReference type="HAMAP-Rule" id="MF_00024"/>
    </source>
</evidence>
<feature type="transmembrane region" description="Helical" evidence="9">
    <location>
        <begin position="56"/>
        <end position="76"/>
    </location>
</feature>
<evidence type="ECO:0000256" key="6">
    <source>
        <dbReference type="ARBA" id="ARBA00022692"/>
    </source>
</evidence>
<sequence length="312" mass="33199">MADPIALTALALDATIGWPNALYVRIGHPVGAFARLIDKAEWRWNRATTPAATRRASGILLLLILVALAAAGGWAIERVAHAFVGRWAWIVIAIAAWPGLAQRSLFDHVRAVARPLASGDLVEARRKLARIVGRDTETLDEAGIARAAIESLAESVCDGVIAPLFWLLLLGLPGLWAFKAISTADSLIGHKEMRWRAFGWAAARTDDLANWIPARLSGLLLCLAAPGGWRTMARDHAAHASPNGGWPESAMAGALGIALGGGATYDGVMHPKPWINAEGRTASSPDLANALRIYVRACALAWVIVGGFAWAL</sequence>
<dbReference type="PANTHER" id="PTHR34308">
    <property type="entry name" value="COBALAMIN BIOSYNTHESIS PROTEIN CBIB"/>
    <property type="match status" value="1"/>
</dbReference>
<keyword evidence="7 9" id="KW-1133">Transmembrane helix</keyword>
<comment type="similarity">
    <text evidence="3 9">Belongs to the CobD/CbiB family.</text>
</comment>
<evidence type="ECO:0000256" key="4">
    <source>
        <dbReference type="ARBA" id="ARBA00022475"/>
    </source>
</evidence>
<evidence type="ECO:0000256" key="1">
    <source>
        <dbReference type="ARBA" id="ARBA00004651"/>
    </source>
</evidence>
<protein>
    <recommendedName>
        <fullName evidence="9">Cobalamin biosynthesis protein CobD</fullName>
    </recommendedName>
</protein>
<comment type="caution">
    <text evidence="9">Lacks conserved residue(s) required for the propagation of feature annotation.</text>
</comment>
<comment type="function">
    <text evidence="9">Converts cobyric acid to cobinamide by the addition of aminopropanol on the F carboxylic group.</text>
</comment>
<dbReference type="EMBL" id="JAUOTP010000001">
    <property type="protein sequence ID" value="MDO6413335.1"/>
    <property type="molecule type" value="Genomic_DNA"/>
</dbReference>
<accession>A0ABT8Y4U0</accession>
<gene>
    <name evidence="10" type="primary">cbiB</name>
    <name evidence="9" type="synonym">cobD</name>
    <name evidence="10" type="ORF">Q4F19_02975</name>
</gene>
<evidence type="ECO:0000313" key="10">
    <source>
        <dbReference type="EMBL" id="MDO6413335.1"/>
    </source>
</evidence>
<dbReference type="Pfam" id="PF03186">
    <property type="entry name" value="CobD_Cbib"/>
    <property type="match status" value="1"/>
</dbReference>
<reference evidence="10" key="1">
    <citation type="submission" date="2023-07" db="EMBL/GenBank/DDBJ databases">
        <authorList>
            <person name="Kim M."/>
        </authorList>
    </citation>
    <scope>NUCLEOTIDE SEQUENCE</scope>
    <source>
        <strain evidence="10">BIUV-7</strain>
    </source>
</reference>
<keyword evidence="5 9" id="KW-0169">Cobalamin biosynthesis</keyword>
<evidence type="ECO:0000256" key="5">
    <source>
        <dbReference type="ARBA" id="ARBA00022573"/>
    </source>
</evidence>
<comment type="subcellular location">
    <subcellularLocation>
        <location evidence="1 9">Cell membrane</location>
        <topology evidence="1 9">Multi-pass membrane protein</topology>
    </subcellularLocation>
</comment>
<keyword evidence="11" id="KW-1185">Reference proteome</keyword>
<feature type="transmembrane region" description="Helical" evidence="9">
    <location>
        <begin position="293"/>
        <end position="311"/>
    </location>
</feature>
<dbReference type="InterPro" id="IPR004485">
    <property type="entry name" value="Cobalamin_biosynth_CobD/CbiB"/>
</dbReference>
<organism evidence="10 11">
    <name type="scientific">Sphingomonas natans</name>
    <dbReference type="NCBI Taxonomy" id="3063330"/>
    <lineage>
        <taxon>Bacteria</taxon>
        <taxon>Pseudomonadati</taxon>
        <taxon>Pseudomonadota</taxon>
        <taxon>Alphaproteobacteria</taxon>
        <taxon>Sphingomonadales</taxon>
        <taxon>Sphingomonadaceae</taxon>
        <taxon>Sphingomonas</taxon>
    </lineage>
</organism>
<name>A0ABT8Y4U0_9SPHN</name>
<evidence type="ECO:0000256" key="7">
    <source>
        <dbReference type="ARBA" id="ARBA00022989"/>
    </source>
</evidence>
<comment type="pathway">
    <text evidence="2 9">Cofactor biosynthesis; adenosylcobalamin biosynthesis.</text>
</comment>
<evidence type="ECO:0000256" key="8">
    <source>
        <dbReference type="ARBA" id="ARBA00023136"/>
    </source>
</evidence>
<dbReference type="HAMAP" id="MF_00024">
    <property type="entry name" value="CobD_CbiB"/>
    <property type="match status" value="1"/>
</dbReference>
<evidence type="ECO:0000256" key="3">
    <source>
        <dbReference type="ARBA" id="ARBA00006263"/>
    </source>
</evidence>